<evidence type="ECO:0000256" key="6">
    <source>
        <dbReference type="PROSITE-ProRule" id="PRU01024"/>
    </source>
</evidence>
<feature type="binding site" evidence="5 6">
    <location>
        <position position="189"/>
    </location>
    <ligand>
        <name>S-adenosyl-L-methionine</name>
        <dbReference type="ChEBI" id="CHEBI:59789"/>
    </ligand>
</feature>
<dbReference type="NCBIfam" id="TIGR02143">
    <property type="entry name" value="trmA_only"/>
    <property type="match status" value="1"/>
</dbReference>
<dbReference type="Pfam" id="PF05958">
    <property type="entry name" value="tRNA_U5-meth_tr"/>
    <property type="match status" value="1"/>
</dbReference>
<evidence type="ECO:0000256" key="2">
    <source>
        <dbReference type="ARBA" id="ARBA00022679"/>
    </source>
</evidence>
<dbReference type="EC" id="2.1.1.35" evidence="5"/>
<sequence>MADLSFTQDEYDQQLEAKARWMKDRFAQFSPPSLEVFSSASKHYRMRAEFRVWHEGDDIDYIMFDKGTRNHYKVTSFPQASQLINTLMTALLDEIRDWPVLRRKLFQVDFLSTQTGEATISLLYHRQLDDAWQQAATELKQRLQQHGKIELIGRARKQKLLVDQDFVMETLNVNGRDYQYQQIENSFTQPNAGVCEKMLGWAVECTKASQGDLLELYCGNGNFTLPLAQNFDKVLATEIAKPSVASAQLNMKLNQVDNVTVIRMSSEEFTEAMGGRQFNRLKGVDLTSYQCDSIFVDPPRAGLDADTVNLVQNYDNILYISCNPDTLADNLEQLHQTHDIVRFALFDQFPYTDHCEAGVLLKRRQQG</sequence>
<evidence type="ECO:0000256" key="4">
    <source>
        <dbReference type="ARBA" id="ARBA00022694"/>
    </source>
</evidence>
<keyword evidence="2 5" id="KW-0808">Transferase</keyword>
<dbReference type="PANTHER" id="PTHR47790">
    <property type="entry name" value="TRNA/TMRNA (URACIL-C(5))-METHYLTRANSFERASE"/>
    <property type="match status" value="1"/>
</dbReference>
<reference evidence="9" key="1">
    <citation type="journal article" date="2019" name="Int. J. Syst. Evol. Microbiol.">
        <title>The Global Catalogue of Microorganisms (GCM) 10K type strain sequencing project: providing services to taxonomists for standard genome sequencing and annotation.</title>
        <authorList>
            <consortium name="The Broad Institute Genomics Platform"/>
            <consortium name="The Broad Institute Genome Sequencing Center for Infectious Disease"/>
            <person name="Wu L."/>
            <person name="Ma J."/>
        </authorList>
    </citation>
    <scope>NUCLEOTIDE SEQUENCE [LARGE SCALE GENOMIC DNA]</scope>
    <source>
        <strain evidence="9">CGMCC 1.10992</strain>
    </source>
</reference>
<comment type="function">
    <text evidence="5">Dual-specificity methyltransferase that catalyzes the formation of 5-methyluridine at position 54 (m5U54) in all tRNAs, and that of position 341 (m5U341) in tmRNA (transfer-mRNA).</text>
</comment>
<gene>
    <name evidence="5 8" type="primary">trmA</name>
    <name evidence="8" type="ORF">ACFSJ3_12905</name>
</gene>
<keyword evidence="4 5" id="KW-0819">tRNA processing</keyword>
<feature type="binding site" evidence="5">
    <location>
        <position position="222"/>
    </location>
    <ligand>
        <name>S-adenosyl-L-methionine</name>
        <dbReference type="ChEBI" id="CHEBI:59789"/>
    </ligand>
</feature>
<name>A0ABW4XPA6_9GAMM</name>
<feature type="active site" description="Proton acceptor" evidence="5">
    <location>
        <position position="356"/>
    </location>
</feature>
<comment type="catalytic activity">
    <reaction evidence="5">
        <text>uridine(341) in tmRNA + S-adenosyl-L-methionine = 5-methyluridine(341) in tmRNA + S-adenosyl-L-homocysteine + H(+)</text>
        <dbReference type="Rhea" id="RHEA:43612"/>
        <dbReference type="Rhea" id="RHEA-COMP:10630"/>
        <dbReference type="Rhea" id="RHEA-COMP:10631"/>
        <dbReference type="ChEBI" id="CHEBI:15378"/>
        <dbReference type="ChEBI" id="CHEBI:57856"/>
        <dbReference type="ChEBI" id="CHEBI:59789"/>
        <dbReference type="ChEBI" id="CHEBI:65315"/>
        <dbReference type="ChEBI" id="CHEBI:74447"/>
    </reaction>
</comment>
<protein>
    <recommendedName>
        <fullName evidence="5">tRNA/tmRNA (uracil-C(5))-methyltransferase</fullName>
        <ecNumber evidence="5">2.1.1.35</ecNumber>
    </recommendedName>
    <alternativeName>
        <fullName evidence="5">tRNA (uracil(54)-C(5))-methyltransferase</fullName>
    </alternativeName>
    <alternativeName>
        <fullName evidence="5">tRNA(m5U54)-methyltransferase</fullName>
        <shortName evidence="5">RUMT</shortName>
    </alternativeName>
    <alternativeName>
        <fullName evidence="5">tmRNA (uracil(341)-C(5))-methyltransferase</fullName>
    </alternativeName>
</protein>
<dbReference type="EMBL" id="JBHUHT010000013">
    <property type="protein sequence ID" value="MFD2096890.1"/>
    <property type="molecule type" value="Genomic_DNA"/>
</dbReference>
<comment type="catalytic activity">
    <reaction evidence="5">
        <text>uridine(54) in tRNA + S-adenosyl-L-methionine = 5-methyluridine(54) in tRNA + S-adenosyl-L-homocysteine + H(+)</text>
        <dbReference type="Rhea" id="RHEA:42712"/>
        <dbReference type="Rhea" id="RHEA-COMP:10167"/>
        <dbReference type="Rhea" id="RHEA-COMP:10193"/>
        <dbReference type="ChEBI" id="CHEBI:15378"/>
        <dbReference type="ChEBI" id="CHEBI:57856"/>
        <dbReference type="ChEBI" id="CHEBI:59789"/>
        <dbReference type="ChEBI" id="CHEBI:65315"/>
        <dbReference type="ChEBI" id="CHEBI:74447"/>
        <dbReference type="EC" id="2.1.1.35"/>
    </reaction>
</comment>
<dbReference type="InterPro" id="IPR010280">
    <property type="entry name" value="U5_MeTrfase_fam"/>
</dbReference>
<evidence type="ECO:0000256" key="7">
    <source>
        <dbReference type="PROSITE-ProRule" id="PRU10015"/>
    </source>
</evidence>
<feature type="binding site" evidence="5 6">
    <location>
        <position position="297"/>
    </location>
    <ligand>
        <name>S-adenosyl-L-methionine</name>
        <dbReference type="ChEBI" id="CHEBI:59789"/>
    </ligand>
</feature>
<dbReference type="PANTHER" id="PTHR47790:SF2">
    <property type="entry name" value="TRNA_TMRNA (URACIL-C(5))-METHYLTRANSFERASE"/>
    <property type="match status" value="1"/>
</dbReference>
<dbReference type="Gene3D" id="3.40.50.150">
    <property type="entry name" value="Vaccinia Virus protein VP39"/>
    <property type="match status" value="1"/>
</dbReference>
<feature type="binding site" evidence="5 6">
    <location>
        <position position="217"/>
    </location>
    <ligand>
        <name>S-adenosyl-L-methionine</name>
        <dbReference type="ChEBI" id="CHEBI:59789"/>
    </ligand>
</feature>
<dbReference type="RefSeq" id="WP_345339593.1">
    <property type="nucleotide sequence ID" value="NZ_BAABLI010000009.1"/>
</dbReference>
<feature type="active site" description="Nucleophile" evidence="5 6">
    <location>
        <position position="322"/>
    </location>
</feature>
<comment type="caution">
    <text evidence="8">The sequence shown here is derived from an EMBL/GenBank/DDBJ whole genome shotgun (WGS) entry which is preliminary data.</text>
</comment>
<dbReference type="HAMAP" id="MF_01011">
    <property type="entry name" value="RNA_methyltr_TrmA"/>
    <property type="match status" value="1"/>
</dbReference>
<keyword evidence="3 5" id="KW-0949">S-adenosyl-L-methionine</keyword>
<organism evidence="8 9">
    <name type="scientific">Corallincola platygyrae</name>
    <dbReference type="NCBI Taxonomy" id="1193278"/>
    <lineage>
        <taxon>Bacteria</taxon>
        <taxon>Pseudomonadati</taxon>
        <taxon>Pseudomonadota</taxon>
        <taxon>Gammaproteobacteria</taxon>
        <taxon>Alteromonadales</taxon>
        <taxon>Psychromonadaceae</taxon>
        <taxon>Corallincola</taxon>
    </lineage>
</organism>
<dbReference type="InterPro" id="IPR030390">
    <property type="entry name" value="MeTrfase_TrmA_AS"/>
</dbReference>
<dbReference type="InterPro" id="IPR011869">
    <property type="entry name" value="TrmA_MeTrfase"/>
</dbReference>
<dbReference type="Proteomes" id="UP001597380">
    <property type="component" value="Unassembled WGS sequence"/>
</dbReference>
<evidence type="ECO:0000256" key="3">
    <source>
        <dbReference type="ARBA" id="ARBA00022691"/>
    </source>
</evidence>
<evidence type="ECO:0000313" key="8">
    <source>
        <dbReference type="EMBL" id="MFD2096890.1"/>
    </source>
</evidence>
<dbReference type="PROSITE" id="PS01230">
    <property type="entry name" value="TRMA_1"/>
    <property type="match status" value="1"/>
</dbReference>
<dbReference type="PROSITE" id="PS51687">
    <property type="entry name" value="SAM_MT_RNA_M5U"/>
    <property type="match status" value="1"/>
</dbReference>
<dbReference type="Gene3D" id="2.40.50.1070">
    <property type="match status" value="1"/>
</dbReference>
<evidence type="ECO:0000313" key="9">
    <source>
        <dbReference type="Proteomes" id="UP001597380"/>
    </source>
</evidence>
<feature type="active site" evidence="7">
    <location>
        <position position="322"/>
    </location>
</feature>
<dbReference type="CDD" id="cd02440">
    <property type="entry name" value="AdoMet_MTases"/>
    <property type="match status" value="1"/>
</dbReference>
<comment type="similarity">
    <text evidence="5">Belongs to the class I-like SAM-binding methyltransferase superfamily. RNA M5U methyltransferase family. TrmA subfamily.</text>
</comment>
<dbReference type="InterPro" id="IPR029063">
    <property type="entry name" value="SAM-dependent_MTases_sf"/>
</dbReference>
<evidence type="ECO:0000256" key="1">
    <source>
        <dbReference type="ARBA" id="ARBA00022603"/>
    </source>
</evidence>
<dbReference type="SUPFAM" id="SSF53335">
    <property type="entry name" value="S-adenosyl-L-methionine-dependent methyltransferases"/>
    <property type="match status" value="1"/>
</dbReference>
<proteinExistence type="inferred from homology"/>
<evidence type="ECO:0000256" key="5">
    <source>
        <dbReference type="HAMAP-Rule" id="MF_01011"/>
    </source>
</evidence>
<keyword evidence="1 5" id="KW-0489">Methyltransferase</keyword>
<dbReference type="GO" id="GO:0030697">
    <property type="term" value="F:tRNA (uracil(54)-C5)-methyltransferase activity, S-adenosyl methionine-dependent"/>
    <property type="evidence" value="ECO:0007669"/>
    <property type="project" value="UniProtKB-EC"/>
</dbReference>
<accession>A0ABW4XPA6</accession>
<dbReference type="GO" id="GO:0032259">
    <property type="term" value="P:methylation"/>
    <property type="evidence" value="ECO:0007669"/>
    <property type="project" value="UniProtKB-KW"/>
</dbReference>
<feature type="binding site" evidence="5 6">
    <location>
        <position position="238"/>
    </location>
    <ligand>
        <name>S-adenosyl-L-methionine</name>
        <dbReference type="ChEBI" id="CHEBI:59789"/>
    </ligand>
</feature>
<keyword evidence="9" id="KW-1185">Reference proteome</keyword>